<evidence type="ECO:0000313" key="12">
    <source>
        <dbReference type="Proteomes" id="UP000190140"/>
    </source>
</evidence>
<evidence type="ECO:0000313" key="11">
    <source>
        <dbReference type="EMBL" id="OPJ55173.1"/>
    </source>
</evidence>
<keyword evidence="12" id="KW-1185">Reference proteome</keyword>
<dbReference type="HAMAP" id="MF_00092">
    <property type="entry name" value="MutS2"/>
    <property type="match status" value="1"/>
</dbReference>
<keyword evidence="9" id="KW-0175">Coiled coil</keyword>
<comment type="caution">
    <text evidence="11">The sequence shown here is derived from an EMBL/GenBank/DDBJ whole genome shotgun (WGS) entry which is preliminary data.</text>
</comment>
<dbReference type="EMBL" id="MZGW01000007">
    <property type="protein sequence ID" value="OPJ55173.1"/>
    <property type="molecule type" value="Genomic_DNA"/>
</dbReference>
<dbReference type="OrthoDB" id="9808166at2"/>
<dbReference type="RefSeq" id="WP_079413020.1">
    <property type="nucleotide sequence ID" value="NZ_MZGW01000007.1"/>
</dbReference>
<name>A0A1V4I5D7_9FIRM</name>
<dbReference type="PROSITE" id="PS00486">
    <property type="entry name" value="DNA_MISMATCH_REPAIR_2"/>
    <property type="match status" value="1"/>
</dbReference>
<dbReference type="Pfam" id="PF00488">
    <property type="entry name" value="MutS_V"/>
    <property type="match status" value="1"/>
</dbReference>
<dbReference type="PIRSF" id="PIRSF005814">
    <property type="entry name" value="MutS_YshD"/>
    <property type="match status" value="1"/>
</dbReference>
<dbReference type="InterPro" id="IPR036063">
    <property type="entry name" value="Smr_dom_sf"/>
</dbReference>
<dbReference type="GO" id="GO:0019843">
    <property type="term" value="F:rRNA binding"/>
    <property type="evidence" value="ECO:0007669"/>
    <property type="project" value="UniProtKB-UniRule"/>
</dbReference>
<dbReference type="CDD" id="cd03280">
    <property type="entry name" value="ABC_MutS2"/>
    <property type="match status" value="1"/>
</dbReference>
<proteinExistence type="inferred from homology"/>
<protein>
    <recommendedName>
        <fullName evidence="8">Endonuclease MutS2</fullName>
        <ecNumber evidence="8">3.1.-.-</ecNumber>
    </recommendedName>
    <alternativeName>
        <fullName evidence="8">Ribosome-associated protein quality control-upstream factor</fullName>
        <shortName evidence="8">RQC-upstream factor</shortName>
        <shortName evidence="8">RqcU</shortName>
        <ecNumber evidence="8">3.6.4.-</ecNumber>
    </alternativeName>
</protein>
<keyword evidence="2 8" id="KW-0699">rRNA-binding</keyword>
<dbReference type="NCBIfam" id="TIGR01069">
    <property type="entry name" value="mutS2"/>
    <property type="match status" value="1"/>
</dbReference>
<dbReference type="GO" id="GO:0072344">
    <property type="term" value="P:rescue of stalled ribosome"/>
    <property type="evidence" value="ECO:0007669"/>
    <property type="project" value="UniProtKB-UniRule"/>
</dbReference>
<dbReference type="SMART" id="SM00463">
    <property type="entry name" value="SMR"/>
    <property type="match status" value="1"/>
</dbReference>
<evidence type="ECO:0000256" key="9">
    <source>
        <dbReference type="SAM" id="Coils"/>
    </source>
</evidence>
<dbReference type="InterPro" id="IPR036187">
    <property type="entry name" value="DNA_mismatch_repair_MutS_sf"/>
</dbReference>
<dbReference type="FunFam" id="3.40.50.300:FF:000830">
    <property type="entry name" value="Endonuclease MutS2"/>
    <property type="match status" value="1"/>
</dbReference>
<accession>A0A1V4I5D7</accession>
<feature type="coiled-coil region" evidence="9">
    <location>
        <begin position="229"/>
        <end position="264"/>
    </location>
</feature>
<dbReference type="SUPFAM" id="SSF52540">
    <property type="entry name" value="P-loop containing nucleoside triphosphate hydrolases"/>
    <property type="match status" value="1"/>
</dbReference>
<dbReference type="PROSITE" id="PS50828">
    <property type="entry name" value="SMR"/>
    <property type="match status" value="1"/>
</dbReference>
<feature type="domain" description="Smr" evidence="10">
    <location>
        <begin position="716"/>
        <end position="791"/>
    </location>
</feature>
<dbReference type="GO" id="GO:0140664">
    <property type="term" value="F:ATP-dependent DNA damage sensor activity"/>
    <property type="evidence" value="ECO:0007669"/>
    <property type="project" value="InterPro"/>
</dbReference>
<dbReference type="PANTHER" id="PTHR48466:SF2">
    <property type="entry name" value="OS10G0509000 PROTEIN"/>
    <property type="match status" value="1"/>
</dbReference>
<dbReference type="AlphaFoldDB" id="A0A1V4I5D7"/>
<gene>
    <name evidence="8 11" type="primary">mutS2</name>
    <name evidence="8" type="synonym">rqcU</name>
    <name evidence="11" type="ORF">CLOTH_16730</name>
</gene>
<dbReference type="GO" id="GO:0004519">
    <property type="term" value="F:endonuclease activity"/>
    <property type="evidence" value="ECO:0007669"/>
    <property type="project" value="UniProtKB-UniRule"/>
</dbReference>
<comment type="subunit">
    <text evidence="8">Homodimer. Binds to stalled ribosomes, contacting rRNA.</text>
</comment>
<dbReference type="GO" id="GO:0005524">
    <property type="term" value="F:ATP binding"/>
    <property type="evidence" value="ECO:0007669"/>
    <property type="project" value="UniProtKB-UniRule"/>
</dbReference>
<evidence type="ECO:0000259" key="10">
    <source>
        <dbReference type="PROSITE" id="PS50828"/>
    </source>
</evidence>
<dbReference type="InterPro" id="IPR005747">
    <property type="entry name" value="MutS2"/>
</dbReference>
<evidence type="ECO:0000256" key="4">
    <source>
        <dbReference type="ARBA" id="ARBA00022801"/>
    </source>
</evidence>
<keyword evidence="1 8" id="KW-0540">Nuclease</keyword>
<dbReference type="InterPro" id="IPR007696">
    <property type="entry name" value="DNA_mismatch_repair_MutS_core"/>
</dbReference>
<organism evidence="11 12">
    <name type="scientific">Alkalithermobacter paradoxus</name>
    <dbReference type="NCBI Taxonomy" id="29349"/>
    <lineage>
        <taxon>Bacteria</taxon>
        <taxon>Bacillati</taxon>
        <taxon>Bacillota</taxon>
        <taxon>Clostridia</taxon>
        <taxon>Peptostreptococcales</taxon>
        <taxon>Tepidibacteraceae</taxon>
        <taxon>Alkalithermobacter</taxon>
    </lineage>
</organism>
<dbReference type="CDD" id="cd06503">
    <property type="entry name" value="ATP-synt_Fo_b"/>
    <property type="match status" value="1"/>
</dbReference>
<dbReference type="Proteomes" id="UP000190140">
    <property type="component" value="Unassembled WGS sequence"/>
</dbReference>
<keyword evidence="5 8" id="KW-0067">ATP-binding</keyword>
<dbReference type="PANTHER" id="PTHR48466">
    <property type="entry name" value="OS10G0509000 PROTEIN-RELATED"/>
    <property type="match status" value="1"/>
</dbReference>
<dbReference type="InterPro" id="IPR045076">
    <property type="entry name" value="MutS"/>
</dbReference>
<evidence type="ECO:0000256" key="2">
    <source>
        <dbReference type="ARBA" id="ARBA00022730"/>
    </source>
</evidence>
<dbReference type="Gene3D" id="3.40.50.300">
    <property type="entry name" value="P-loop containing nucleotide triphosphate hydrolases"/>
    <property type="match status" value="1"/>
</dbReference>
<comment type="function">
    <text evidence="8">Acts as a ribosome collision sensor, splitting the ribosome into its 2 subunits. Detects stalled/collided 70S ribosomes which it binds and splits by an ATP-hydrolysis driven conformational change. Acts upstream of the ribosome quality control system (RQC), a ribosome-associated complex that mediates the extraction of incompletely synthesized nascent chains from stalled ribosomes and their subsequent degradation. Probably generates substrates for RQC.</text>
</comment>
<evidence type="ECO:0000256" key="7">
    <source>
        <dbReference type="ARBA" id="ARBA00023125"/>
    </source>
</evidence>
<keyword evidence="7 8" id="KW-0238">DNA-binding</keyword>
<keyword evidence="6 8" id="KW-0694">RNA-binding</keyword>
<dbReference type="InterPro" id="IPR046893">
    <property type="entry name" value="MSSS"/>
</dbReference>
<dbReference type="GO" id="GO:0030983">
    <property type="term" value="F:mismatched DNA binding"/>
    <property type="evidence" value="ECO:0007669"/>
    <property type="project" value="InterPro"/>
</dbReference>
<dbReference type="SUPFAM" id="SSF160443">
    <property type="entry name" value="SMR domain-like"/>
    <property type="match status" value="1"/>
</dbReference>
<dbReference type="Pfam" id="PF20297">
    <property type="entry name" value="MSSS"/>
    <property type="match status" value="1"/>
</dbReference>
<evidence type="ECO:0000256" key="3">
    <source>
        <dbReference type="ARBA" id="ARBA00022741"/>
    </source>
</evidence>
<evidence type="ECO:0000256" key="8">
    <source>
        <dbReference type="HAMAP-Rule" id="MF_00092"/>
    </source>
</evidence>
<keyword evidence="4 8" id="KW-0378">Hydrolase</keyword>
<comment type="similarity">
    <text evidence="8">Belongs to the DNA mismatch repair MutS family. MutS2 subfamily.</text>
</comment>
<evidence type="ECO:0000256" key="1">
    <source>
        <dbReference type="ARBA" id="ARBA00022722"/>
    </source>
</evidence>
<dbReference type="Pfam" id="PF01713">
    <property type="entry name" value="Smr"/>
    <property type="match status" value="1"/>
</dbReference>
<dbReference type="Gene3D" id="3.30.1370.110">
    <property type="match status" value="1"/>
</dbReference>
<reference evidence="11 12" key="1">
    <citation type="submission" date="2017-03" db="EMBL/GenBank/DDBJ databases">
        <title>Genome sequence of Clostridium thermoalcaliphilum DSM 7309.</title>
        <authorList>
            <person name="Poehlein A."/>
            <person name="Daniel R."/>
        </authorList>
    </citation>
    <scope>NUCLEOTIDE SEQUENCE [LARGE SCALE GENOMIC DNA]</scope>
    <source>
        <strain evidence="11 12">DSM 7309</strain>
    </source>
</reference>
<dbReference type="GO" id="GO:0043023">
    <property type="term" value="F:ribosomal large subunit binding"/>
    <property type="evidence" value="ECO:0007669"/>
    <property type="project" value="UniProtKB-UniRule"/>
</dbReference>
<dbReference type="InterPro" id="IPR002625">
    <property type="entry name" value="Smr_dom"/>
</dbReference>
<feature type="binding site" evidence="8">
    <location>
        <begin position="334"/>
        <end position="341"/>
    </location>
    <ligand>
        <name>ATP</name>
        <dbReference type="ChEBI" id="CHEBI:30616"/>
    </ligand>
</feature>
<sequence>MNERSLRVLEYNKIIDMLKDKVACSLGLKHIDKLVPSSNYEEVINMQKETSEAESILIKRGSFPLGGIHDIEILVKKASIGSSLDPGQLLMVADTLRGARLIRNFMKNEDGESKYEIIEGLVSSLNVFRDIEDSIYNSIASESEVSDSASPELRSIRRKIVQKNEGIRSKLNSIISSTTYQKYLQEAIVTIRGDRFVVPVKQEYRSSVPGIVHDQSSSGATLFIEPMSVVEMNNELRELRIKEKEEIEKILKELSNLVGSVSNELISNGKVLGKLDFIFAKGKLSISMRGISPEINNDKYINIKNGRHPLLDPKSVVPTNIWVGKDFNTLVITGPNTGGKTVTLKTVGLFQLMVQSGLHIPADFGTVMSVFDNIFADIGDEQSIEQSLSTFSSHMTNIVNILREVNENSLVLFDELGAGTDPVEGAALAISILDYLYNINARTIGTTHYSELKHYALTKDGVENASVEFDLETLSPTYKLLIGVPGKSNAFEISRKLGLDEYIIENAKSLISRENIEFEELLQNIEKDRIKAQEEREEAQRLKTQIQRLKDEYQEKVDKLASNKEKMIQEAKREAQKIISQAKEEVEEAIKEIRRLEKQEYSKDKNKEIENIRSKINKSMGSVQTSVKDMIIPKVSKKVIKNIKAGDEVKVVSLNQEGTILSVDNDKKEALVQIGIMKMNLPFASLEKIDSIKKELSKSGTGKILKSKASNIKSEIDLRGMNLEDAMSQVDKYLDDAYLAGLPKVTIIHGVGTGVLKSGIKQMLKKHKHVKSQRDGAYGEGGSGVTIVEIK</sequence>
<feature type="coiled-coil region" evidence="9">
    <location>
        <begin position="504"/>
        <end position="599"/>
    </location>
</feature>
<keyword evidence="8 11" id="KW-0255">Endonuclease</keyword>
<dbReference type="STRING" id="29349.CLOTH_16730"/>
<keyword evidence="3 8" id="KW-0547">Nucleotide-binding</keyword>
<dbReference type="GO" id="GO:0045910">
    <property type="term" value="P:negative regulation of DNA recombination"/>
    <property type="evidence" value="ECO:0007669"/>
    <property type="project" value="InterPro"/>
</dbReference>
<evidence type="ECO:0000256" key="5">
    <source>
        <dbReference type="ARBA" id="ARBA00022840"/>
    </source>
</evidence>
<dbReference type="InterPro" id="IPR027417">
    <property type="entry name" value="P-loop_NTPase"/>
</dbReference>
<dbReference type="SMART" id="SM00534">
    <property type="entry name" value="MUTSac"/>
    <property type="match status" value="1"/>
</dbReference>
<dbReference type="GO" id="GO:0006298">
    <property type="term" value="P:mismatch repair"/>
    <property type="evidence" value="ECO:0007669"/>
    <property type="project" value="InterPro"/>
</dbReference>
<evidence type="ECO:0000256" key="6">
    <source>
        <dbReference type="ARBA" id="ARBA00022884"/>
    </source>
</evidence>
<dbReference type="SUPFAM" id="SSF48334">
    <property type="entry name" value="DNA repair protein MutS, domain III"/>
    <property type="match status" value="1"/>
</dbReference>
<dbReference type="EC" id="3.6.4.-" evidence="8"/>
<dbReference type="SMART" id="SM00533">
    <property type="entry name" value="MUTSd"/>
    <property type="match status" value="1"/>
</dbReference>
<comment type="function">
    <text evidence="8">Endonuclease that is involved in the suppression of homologous recombination and thus may have a key role in the control of bacterial genetic diversity.</text>
</comment>
<dbReference type="GO" id="GO:0016887">
    <property type="term" value="F:ATP hydrolysis activity"/>
    <property type="evidence" value="ECO:0007669"/>
    <property type="project" value="InterPro"/>
</dbReference>
<dbReference type="InterPro" id="IPR000432">
    <property type="entry name" value="DNA_mismatch_repair_MutS_C"/>
</dbReference>
<dbReference type="EC" id="3.1.-.-" evidence="8"/>